<dbReference type="PANTHER" id="PTHR33164:SF57">
    <property type="entry name" value="MARR-FAMILY TRANSCRIPTIONAL REGULATOR"/>
    <property type="match status" value="1"/>
</dbReference>
<dbReference type="RefSeq" id="WP_212528953.1">
    <property type="nucleotide sequence ID" value="NZ_JAGSOG010000058.1"/>
</dbReference>
<dbReference type="InterPro" id="IPR036388">
    <property type="entry name" value="WH-like_DNA-bd_sf"/>
</dbReference>
<dbReference type="PANTHER" id="PTHR33164">
    <property type="entry name" value="TRANSCRIPTIONAL REGULATOR, MARR FAMILY"/>
    <property type="match status" value="1"/>
</dbReference>
<comment type="caution">
    <text evidence="3">The sequence shown here is derived from an EMBL/GenBank/DDBJ whole genome shotgun (WGS) entry which is preliminary data.</text>
</comment>
<dbReference type="GO" id="GO:0003700">
    <property type="term" value="F:DNA-binding transcription factor activity"/>
    <property type="evidence" value="ECO:0007669"/>
    <property type="project" value="InterPro"/>
</dbReference>
<dbReference type="SMART" id="SM00347">
    <property type="entry name" value="HTH_MARR"/>
    <property type="match status" value="1"/>
</dbReference>
<feature type="domain" description="HTH marR-type" evidence="2">
    <location>
        <begin position="16"/>
        <end position="160"/>
    </location>
</feature>
<evidence type="ECO:0000313" key="4">
    <source>
        <dbReference type="Proteomes" id="UP000675781"/>
    </source>
</evidence>
<dbReference type="InterPro" id="IPR000835">
    <property type="entry name" value="HTH_MarR-typ"/>
</dbReference>
<keyword evidence="4" id="KW-1185">Reference proteome</keyword>
<evidence type="ECO:0000313" key="3">
    <source>
        <dbReference type="EMBL" id="MBR7834432.1"/>
    </source>
</evidence>
<evidence type="ECO:0000256" key="1">
    <source>
        <dbReference type="SAM" id="MobiDB-lite"/>
    </source>
</evidence>
<feature type="region of interest" description="Disordered" evidence="1">
    <location>
        <begin position="169"/>
        <end position="189"/>
    </location>
</feature>
<name>A0A941IQN9_9ACTN</name>
<dbReference type="SUPFAM" id="SSF46785">
    <property type="entry name" value="Winged helix' DNA-binding domain"/>
    <property type="match status" value="1"/>
</dbReference>
<sequence>MVAIRTAADNAEHAASDTVPQEIVQIEKTLTEISYLRSRARQHERLMAVAGVHALDRSAISILRQLADCEPVRSGELAARLAVEASHVTRQVQALEKTGYVTRTPDPNDGRAQLIELTARGREAVERVRTAGRHGIRQALADWSAEDLHRLSVLFRRMYEDFVGHAEDPSEFQLPESAHDAPGSGAPAG</sequence>
<protein>
    <submittedName>
        <fullName evidence="3">MarR family transcriptional regulator</fullName>
    </submittedName>
</protein>
<dbReference type="InterPro" id="IPR039422">
    <property type="entry name" value="MarR/SlyA-like"/>
</dbReference>
<dbReference type="PROSITE" id="PS50995">
    <property type="entry name" value="HTH_MARR_2"/>
    <property type="match status" value="1"/>
</dbReference>
<reference evidence="3" key="1">
    <citation type="submission" date="2021-04" db="EMBL/GenBank/DDBJ databases">
        <title>Genome based classification of Actinospica acidithermotolerans sp. nov., an actinobacterium isolated from an Indonesian hot spring.</title>
        <authorList>
            <person name="Kusuma A.B."/>
            <person name="Putra K.E."/>
            <person name="Nafisah S."/>
            <person name="Loh J."/>
            <person name="Nouioui I."/>
            <person name="Goodfellow M."/>
        </authorList>
    </citation>
    <scope>NUCLEOTIDE SEQUENCE</scope>
    <source>
        <strain evidence="3">CSCA 57</strain>
    </source>
</reference>
<dbReference type="EMBL" id="JAGSOG010000058">
    <property type="protein sequence ID" value="MBR7834432.1"/>
    <property type="molecule type" value="Genomic_DNA"/>
</dbReference>
<proteinExistence type="predicted"/>
<dbReference type="GO" id="GO:0006950">
    <property type="term" value="P:response to stress"/>
    <property type="evidence" value="ECO:0007669"/>
    <property type="project" value="TreeGrafter"/>
</dbReference>
<gene>
    <name evidence="3" type="ORF">KDL01_14250</name>
</gene>
<dbReference type="Gene3D" id="1.10.10.10">
    <property type="entry name" value="Winged helix-like DNA-binding domain superfamily/Winged helix DNA-binding domain"/>
    <property type="match status" value="1"/>
</dbReference>
<dbReference type="Pfam" id="PF01047">
    <property type="entry name" value="MarR"/>
    <property type="match status" value="1"/>
</dbReference>
<dbReference type="InterPro" id="IPR036390">
    <property type="entry name" value="WH_DNA-bd_sf"/>
</dbReference>
<dbReference type="AlphaFoldDB" id="A0A941IQN9"/>
<organism evidence="3 4">
    <name type="scientific">Actinospica durhamensis</name>
    <dbReference type="NCBI Taxonomy" id="1508375"/>
    <lineage>
        <taxon>Bacteria</taxon>
        <taxon>Bacillati</taxon>
        <taxon>Actinomycetota</taxon>
        <taxon>Actinomycetes</taxon>
        <taxon>Catenulisporales</taxon>
        <taxon>Actinospicaceae</taxon>
        <taxon>Actinospica</taxon>
    </lineage>
</organism>
<dbReference type="PRINTS" id="PR00598">
    <property type="entry name" value="HTHMARR"/>
</dbReference>
<dbReference type="Proteomes" id="UP000675781">
    <property type="component" value="Unassembled WGS sequence"/>
</dbReference>
<evidence type="ECO:0000259" key="2">
    <source>
        <dbReference type="PROSITE" id="PS50995"/>
    </source>
</evidence>
<accession>A0A941IQN9</accession>